<dbReference type="AlphaFoldDB" id="A0AAI9ZGX2"/>
<evidence type="ECO:0000313" key="3">
    <source>
        <dbReference type="Proteomes" id="UP001243989"/>
    </source>
</evidence>
<dbReference type="InterPro" id="IPR036378">
    <property type="entry name" value="FAS1_dom_sf"/>
</dbReference>
<evidence type="ECO:0000259" key="1">
    <source>
        <dbReference type="PROSITE" id="PS50213"/>
    </source>
</evidence>
<dbReference type="GeneID" id="85479060"/>
<feature type="domain" description="FAS1" evidence="1">
    <location>
        <begin position="8"/>
        <end position="166"/>
    </location>
</feature>
<accession>A0AAI9ZGX2</accession>
<feature type="domain" description="FAS1" evidence="1">
    <location>
        <begin position="168"/>
        <end position="305"/>
    </location>
</feature>
<dbReference type="Pfam" id="PF02469">
    <property type="entry name" value="Fasciclin"/>
    <property type="match status" value="2"/>
</dbReference>
<dbReference type="SUPFAM" id="SSF82153">
    <property type="entry name" value="FAS1 domain"/>
    <property type="match status" value="2"/>
</dbReference>
<dbReference type="Proteomes" id="UP001243989">
    <property type="component" value="Unassembled WGS sequence"/>
</dbReference>
<dbReference type="SMART" id="SM00554">
    <property type="entry name" value="FAS1"/>
    <property type="match status" value="2"/>
</dbReference>
<dbReference type="PANTHER" id="PTHR10900:SF77">
    <property type="entry name" value="FI19380P1"/>
    <property type="match status" value="1"/>
</dbReference>
<organism evidence="2 3">
    <name type="scientific">Colletotrichum phormii</name>
    <dbReference type="NCBI Taxonomy" id="359342"/>
    <lineage>
        <taxon>Eukaryota</taxon>
        <taxon>Fungi</taxon>
        <taxon>Dikarya</taxon>
        <taxon>Ascomycota</taxon>
        <taxon>Pezizomycotina</taxon>
        <taxon>Sordariomycetes</taxon>
        <taxon>Hypocreomycetidae</taxon>
        <taxon>Glomerellales</taxon>
        <taxon>Glomerellaceae</taxon>
        <taxon>Colletotrichum</taxon>
        <taxon>Colletotrichum acutatum species complex</taxon>
    </lineage>
</organism>
<proteinExistence type="predicted"/>
<evidence type="ECO:0000313" key="2">
    <source>
        <dbReference type="EMBL" id="KAK1624251.1"/>
    </source>
</evidence>
<dbReference type="InterPro" id="IPR050904">
    <property type="entry name" value="Adhesion/Biosynth-related"/>
</dbReference>
<dbReference type="RefSeq" id="XP_060440246.1">
    <property type="nucleotide sequence ID" value="XM_060594198.1"/>
</dbReference>
<dbReference type="PANTHER" id="PTHR10900">
    <property type="entry name" value="PERIOSTIN-RELATED"/>
    <property type="match status" value="1"/>
</dbReference>
<comment type="caution">
    <text evidence="2">The sequence shown here is derived from an EMBL/GenBank/DDBJ whole genome shotgun (WGS) entry which is preliminary data.</text>
</comment>
<sequence>MAGVSMAQGDIAALLASQPDLSTLLELLSLVPGLADTLASSSNITIVAPPNQAFANVPRDIPEGEAIEYRNNIIAIGALLANHVFKGVYPSNVITDVPTFAQTLLDGSYVDYRQPFSNFTGGAYNGLVKNGKDVCILSGEQTISTVTQADIKLGEGITIHKIDTVLSFGAPFQLFTFRAGYLAMNAALEAAHLNLAFGETGADEQGLNISDYTIFVPTDEAFKSIGSVLETASLETLQEVLRYHIIPNNVIFSPSLGNVTVPSLQGTNLTFTVLPDGSAWVNNARITFPNTILFNGVAHVIDSDLSPGNFDRSSLKPAAPASERVAFQGASSVSSLPFTSVSFATDMMAFTATPSLLQTVAAVATATATGAANATATTSGKPSLVPTSNGIDLFPGMILALSVVTGIAAFLI</sequence>
<dbReference type="InterPro" id="IPR000782">
    <property type="entry name" value="FAS1_domain"/>
</dbReference>
<protein>
    <submittedName>
        <fullName evidence="2">FAS1 domain-containing protein</fullName>
    </submittedName>
</protein>
<name>A0AAI9ZGX2_9PEZI</name>
<keyword evidence="3" id="KW-1185">Reference proteome</keyword>
<dbReference type="Gene3D" id="2.30.180.10">
    <property type="entry name" value="FAS1 domain"/>
    <property type="match status" value="2"/>
</dbReference>
<dbReference type="EMBL" id="JAHMHQ010000025">
    <property type="protein sequence ID" value="KAK1624251.1"/>
    <property type="molecule type" value="Genomic_DNA"/>
</dbReference>
<reference evidence="2" key="1">
    <citation type="submission" date="2021-06" db="EMBL/GenBank/DDBJ databases">
        <title>Comparative genomics, transcriptomics and evolutionary studies reveal genomic signatures of adaptation to plant cell wall in hemibiotrophic fungi.</title>
        <authorList>
            <consortium name="DOE Joint Genome Institute"/>
            <person name="Baroncelli R."/>
            <person name="Diaz J.F."/>
            <person name="Benocci T."/>
            <person name="Peng M."/>
            <person name="Battaglia E."/>
            <person name="Haridas S."/>
            <person name="Andreopoulos W."/>
            <person name="Labutti K."/>
            <person name="Pangilinan J."/>
            <person name="Floch G.L."/>
            <person name="Makela M.R."/>
            <person name="Henrissat B."/>
            <person name="Grigoriev I.V."/>
            <person name="Crouch J.A."/>
            <person name="De Vries R.P."/>
            <person name="Sukno S.A."/>
            <person name="Thon M.R."/>
        </authorList>
    </citation>
    <scope>NUCLEOTIDE SEQUENCE</scope>
    <source>
        <strain evidence="2">CBS 102054</strain>
    </source>
</reference>
<gene>
    <name evidence="2" type="ORF">BDP81DRAFT_464794</name>
</gene>
<dbReference type="PROSITE" id="PS50213">
    <property type="entry name" value="FAS1"/>
    <property type="match status" value="2"/>
</dbReference>